<evidence type="ECO:0000313" key="3">
    <source>
        <dbReference type="Proteomes" id="UP001221142"/>
    </source>
</evidence>
<gene>
    <name evidence="2" type="ORF">FB45DRAFT_940000</name>
</gene>
<proteinExistence type="predicted"/>
<protein>
    <recommendedName>
        <fullName evidence="1">BTB domain-containing protein</fullName>
    </recommendedName>
</protein>
<dbReference type="EMBL" id="JARKIF010000031">
    <property type="protein sequence ID" value="KAJ7612164.1"/>
    <property type="molecule type" value="Genomic_DNA"/>
</dbReference>
<reference evidence="2" key="1">
    <citation type="submission" date="2023-03" db="EMBL/GenBank/DDBJ databases">
        <title>Massive genome expansion in bonnet fungi (Mycena s.s.) driven by repeated elements and novel gene families across ecological guilds.</title>
        <authorList>
            <consortium name="Lawrence Berkeley National Laboratory"/>
            <person name="Harder C.B."/>
            <person name="Miyauchi S."/>
            <person name="Viragh M."/>
            <person name="Kuo A."/>
            <person name="Thoen E."/>
            <person name="Andreopoulos B."/>
            <person name="Lu D."/>
            <person name="Skrede I."/>
            <person name="Drula E."/>
            <person name="Henrissat B."/>
            <person name="Morin E."/>
            <person name="Kohler A."/>
            <person name="Barry K."/>
            <person name="LaButti K."/>
            <person name="Morin E."/>
            <person name="Salamov A."/>
            <person name="Lipzen A."/>
            <person name="Mereny Z."/>
            <person name="Hegedus B."/>
            <person name="Baldrian P."/>
            <person name="Stursova M."/>
            <person name="Weitz H."/>
            <person name="Taylor A."/>
            <person name="Grigoriev I.V."/>
            <person name="Nagy L.G."/>
            <person name="Martin F."/>
            <person name="Kauserud H."/>
        </authorList>
    </citation>
    <scope>NUCLEOTIDE SEQUENCE</scope>
    <source>
        <strain evidence="2">9284</strain>
    </source>
</reference>
<dbReference type="SMART" id="SM00225">
    <property type="entry name" value="BTB"/>
    <property type="match status" value="1"/>
</dbReference>
<dbReference type="Proteomes" id="UP001221142">
    <property type="component" value="Unassembled WGS sequence"/>
</dbReference>
<evidence type="ECO:0000259" key="1">
    <source>
        <dbReference type="PROSITE" id="PS50097"/>
    </source>
</evidence>
<comment type="caution">
    <text evidence="2">The sequence shown here is derived from an EMBL/GenBank/DDBJ whole genome shotgun (WGS) entry which is preliminary data.</text>
</comment>
<dbReference type="SUPFAM" id="SSF54695">
    <property type="entry name" value="POZ domain"/>
    <property type="match status" value="1"/>
</dbReference>
<dbReference type="Gene3D" id="3.30.710.10">
    <property type="entry name" value="Potassium Channel Kv1.1, Chain A"/>
    <property type="match status" value="1"/>
</dbReference>
<name>A0AAD7FD96_9AGAR</name>
<dbReference type="InterPro" id="IPR000210">
    <property type="entry name" value="BTB/POZ_dom"/>
</dbReference>
<evidence type="ECO:0000313" key="2">
    <source>
        <dbReference type="EMBL" id="KAJ7612164.1"/>
    </source>
</evidence>
<feature type="domain" description="BTB" evidence="1">
    <location>
        <begin position="18"/>
        <end position="89"/>
    </location>
</feature>
<keyword evidence="3" id="KW-1185">Reference proteome</keyword>
<accession>A0AAD7FD96</accession>
<dbReference type="AlphaFoldDB" id="A0AAD7FD96"/>
<dbReference type="CDD" id="cd18186">
    <property type="entry name" value="BTB_POZ_ZBTB_KLHL-like"/>
    <property type="match status" value="1"/>
</dbReference>
<sequence length="336" mass="37897">MEIDFQPHRIPELWFEDGNIVIQAGNSQFRVHRGILAACSPVFQDMLSVPQPPESELVEGCPLVRLSDHSEEVAVFLKAIFEPNYFMPFPAKTEYSIIRGCLRLAHKYEVEHLRLRALVHLSSRYRTSLGERDTCNTDESSADGSFNLSQIASWPIPGQQGHLVSVIQFAREVEALWILPDAFYRLSSIVLKDLPELLFSQSVFDGQASCFNVQDQKACLYGHTVQTKASATHIAAIFSADHPPDCTTPAVCRQERICAINSMLLAISTCASIPLDIWCDEDVPKTCGVCLTSLQAAHRRARQEFWNRMPSMYGLPPWEELEKMKTEAIGVQWWLS</sequence>
<dbReference type="PROSITE" id="PS50097">
    <property type="entry name" value="BTB"/>
    <property type="match status" value="1"/>
</dbReference>
<dbReference type="InterPro" id="IPR011333">
    <property type="entry name" value="SKP1/BTB/POZ_sf"/>
</dbReference>
<organism evidence="2 3">
    <name type="scientific">Roridomyces roridus</name>
    <dbReference type="NCBI Taxonomy" id="1738132"/>
    <lineage>
        <taxon>Eukaryota</taxon>
        <taxon>Fungi</taxon>
        <taxon>Dikarya</taxon>
        <taxon>Basidiomycota</taxon>
        <taxon>Agaricomycotina</taxon>
        <taxon>Agaricomycetes</taxon>
        <taxon>Agaricomycetidae</taxon>
        <taxon>Agaricales</taxon>
        <taxon>Marasmiineae</taxon>
        <taxon>Mycenaceae</taxon>
        <taxon>Roridomyces</taxon>
    </lineage>
</organism>
<dbReference type="Pfam" id="PF00651">
    <property type="entry name" value="BTB"/>
    <property type="match status" value="1"/>
</dbReference>